<proteinExistence type="predicted"/>
<keyword evidence="1" id="KW-0472">Membrane</keyword>
<comment type="caution">
    <text evidence="2">The sequence shown here is derived from an EMBL/GenBank/DDBJ whole genome shotgun (WGS) entry which is preliminary data.</text>
</comment>
<keyword evidence="1" id="KW-1133">Transmembrane helix</keyword>
<evidence type="ECO:0008006" key="4">
    <source>
        <dbReference type="Google" id="ProtNLM"/>
    </source>
</evidence>
<keyword evidence="3" id="KW-1185">Reference proteome</keyword>
<accession>A0ABS7KUV8</accession>
<name>A0ABS7KUV8_CLOSR</name>
<dbReference type="RefSeq" id="WP_221859232.1">
    <property type="nucleotide sequence ID" value="NZ_JAIKTU010000003.1"/>
</dbReference>
<reference evidence="2 3" key="1">
    <citation type="journal article" date="2021" name="Cell Host Microbe">
        <title>in vivo commensal control of Clostridioides difficile virulence.</title>
        <authorList>
            <person name="Girinathan B.P."/>
            <person name="Dibenedetto N."/>
            <person name="Worley J.N."/>
            <person name="Peltier J."/>
            <person name="Arrieta-Ortiz M.L."/>
            <person name="Rupa Christinal Immanuel S."/>
            <person name="Lavin R."/>
            <person name="Delaney M.L."/>
            <person name="Cummins C."/>
            <person name="Hoffmann M."/>
            <person name="Luo Y."/>
            <person name="Gonzalez-Escalona N."/>
            <person name="Allard M."/>
            <person name="Onderdonk A.B."/>
            <person name="Gerber G.K."/>
            <person name="Sonenshein A.L."/>
            <person name="Baliga N."/>
            <person name="Dupuy B."/>
            <person name="Bry L."/>
        </authorList>
    </citation>
    <scope>NUCLEOTIDE SEQUENCE [LARGE SCALE GENOMIC DNA]</scope>
    <source>
        <strain evidence="2 3">DSM 599</strain>
    </source>
</reference>
<feature type="transmembrane region" description="Helical" evidence="1">
    <location>
        <begin position="7"/>
        <end position="29"/>
    </location>
</feature>
<evidence type="ECO:0000313" key="2">
    <source>
        <dbReference type="EMBL" id="MBY0754519.1"/>
    </source>
</evidence>
<dbReference type="EMBL" id="JAIKTU010000003">
    <property type="protein sequence ID" value="MBY0754519.1"/>
    <property type="molecule type" value="Genomic_DNA"/>
</dbReference>
<organism evidence="2 3">
    <name type="scientific">Clostridium sardiniense</name>
    <name type="common">Clostridium absonum</name>
    <dbReference type="NCBI Taxonomy" id="29369"/>
    <lineage>
        <taxon>Bacteria</taxon>
        <taxon>Bacillati</taxon>
        <taxon>Bacillota</taxon>
        <taxon>Clostridia</taxon>
        <taxon>Eubacteriales</taxon>
        <taxon>Clostridiaceae</taxon>
        <taxon>Clostridium</taxon>
    </lineage>
</organism>
<evidence type="ECO:0000313" key="3">
    <source>
        <dbReference type="Proteomes" id="UP001299068"/>
    </source>
</evidence>
<gene>
    <name evidence="2" type="ORF">K5V21_03515</name>
</gene>
<protein>
    <recommendedName>
        <fullName evidence="4">DUF948 domain-containing protein</fullName>
    </recommendedName>
</protein>
<evidence type="ECO:0000256" key="1">
    <source>
        <dbReference type="SAM" id="Phobius"/>
    </source>
</evidence>
<dbReference type="Proteomes" id="UP001299068">
    <property type="component" value="Unassembled WGS sequence"/>
</dbReference>
<sequence>MYISVDSLFWFIIILLAIGALGLLIICLLKLFKVLIKVDGLLETNTKNLNVILGNIKDISSNTKDISDVVTDVTADAIIAKENITNKINNIKDIAQIAIDVFSNNT</sequence>
<keyword evidence="1" id="KW-0812">Transmembrane</keyword>